<proteinExistence type="predicted"/>
<accession>A0A9P5Z712</accession>
<organism evidence="2 3">
    <name type="scientific">Pholiota conissans</name>
    <dbReference type="NCBI Taxonomy" id="109636"/>
    <lineage>
        <taxon>Eukaryota</taxon>
        <taxon>Fungi</taxon>
        <taxon>Dikarya</taxon>
        <taxon>Basidiomycota</taxon>
        <taxon>Agaricomycotina</taxon>
        <taxon>Agaricomycetes</taxon>
        <taxon>Agaricomycetidae</taxon>
        <taxon>Agaricales</taxon>
        <taxon>Agaricineae</taxon>
        <taxon>Strophariaceae</taxon>
        <taxon>Pholiota</taxon>
    </lineage>
</organism>
<protein>
    <recommendedName>
        <fullName evidence="1">Protein kinase domain-containing protein</fullName>
    </recommendedName>
</protein>
<dbReference type="OrthoDB" id="3261131at2759"/>
<dbReference type="PROSITE" id="PS50011">
    <property type="entry name" value="PROTEIN_KINASE_DOM"/>
    <property type="match status" value="1"/>
</dbReference>
<dbReference type="EMBL" id="MU155163">
    <property type="protein sequence ID" value="KAF9482613.1"/>
    <property type="molecule type" value="Genomic_DNA"/>
</dbReference>
<feature type="domain" description="Protein kinase" evidence="1">
    <location>
        <begin position="199"/>
        <end position="427"/>
    </location>
</feature>
<dbReference type="InterPro" id="IPR011009">
    <property type="entry name" value="Kinase-like_dom_sf"/>
</dbReference>
<evidence type="ECO:0000313" key="2">
    <source>
        <dbReference type="EMBL" id="KAF9482613.1"/>
    </source>
</evidence>
<dbReference type="GO" id="GO:0005524">
    <property type="term" value="F:ATP binding"/>
    <property type="evidence" value="ECO:0007669"/>
    <property type="project" value="InterPro"/>
</dbReference>
<name>A0A9P5Z712_9AGAR</name>
<dbReference type="SUPFAM" id="SSF56112">
    <property type="entry name" value="Protein kinase-like (PK-like)"/>
    <property type="match status" value="1"/>
</dbReference>
<dbReference type="Gene3D" id="1.10.510.10">
    <property type="entry name" value="Transferase(Phosphotransferase) domain 1"/>
    <property type="match status" value="1"/>
</dbReference>
<dbReference type="AlphaFoldDB" id="A0A9P5Z712"/>
<evidence type="ECO:0000313" key="3">
    <source>
        <dbReference type="Proteomes" id="UP000807469"/>
    </source>
</evidence>
<comment type="caution">
    <text evidence="2">The sequence shown here is derived from an EMBL/GenBank/DDBJ whole genome shotgun (WGS) entry which is preliminary data.</text>
</comment>
<dbReference type="GO" id="GO:0004672">
    <property type="term" value="F:protein kinase activity"/>
    <property type="evidence" value="ECO:0007669"/>
    <property type="project" value="InterPro"/>
</dbReference>
<gene>
    <name evidence="2" type="ORF">BDN70DRAFT_801214</name>
</gene>
<evidence type="ECO:0000259" key="1">
    <source>
        <dbReference type="PROSITE" id="PS50011"/>
    </source>
</evidence>
<sequence length="427" mass="47876">MYELSQVEDSEDRYGYVLCSRLSYILQADVGDESSVDRNEADVVITLQIGDTRVALLVVEMKQELTIRNCDPSLQAGLSMRHVWIDSLKRDIRDRCCCPTFLIAVGGPWLCVLGGVLTDRIIVQRLTDMKWMALSSTEEDARIYHNARLFIALRQCLAELKTYYEGLGSVPPCEANEPHPRYYPYPSSYTSNDGTLVHFDYLETLEEDAACVTYLAQITNQTTSGDVTTDEDAASTKIVVKFVARYGKEVHELLAREGHAPRLRYYGSVSGIPSSGVLPSPAERSPPGLCLRSDLMYMVVMDYVEASSKTPSNARQQISPVLTLLHSNGYVFGDLRGQNVLFDADGNIKFIDFNWCGRYDMNIRDKGLPAGLQKEIDKLRINQDGGPYTRYPLSMSTVTGMWATGMTPLAPIRPCHDWAMLEKISWT</sequence>
<reference evidence="2" key="1">
    <citation type="submission" date="2020-11" db="EMBL/GenBank/DDBJ databases">
        <authorList>
            <consortium name="DOE Joint Genome Institute"/>
            <person name="Ahrendt S."/>
            <person name="Riley R."/>
            <person name="Andreopoulos W."/>
            <person name="Labutti K."/>
            <person name="Pangilinan J."/>
            <person name="Ruiz-Duenas F.J."/>
            <person name="Barrasa J.M."/>
            <person name="Sanchez-Garcia M."/>
            <person name="Camarero S."/>
            <person name="Miyauchi S."/>
            <person name="Serrano A."/>
            <person name="Linde D."/>
            <person name="Babiker R."/>
            <person name="Drula E."/>
            <person name="Ayuso-Fernandez I."/>
            <person name="Pacheco R."/>
            <person name="Padilla G."/>
            <person name="Ferreira P."/>
            <person name="Barriuso J."/>
            <person name="Kellner H."/>
            <person name="Castanera R."/>
            <person name="Alfaro M."/>
            <person name="Ramirez L."/>
            <person name="Pisabarro A.G."/>
            <person name="Kuo A."/>
            <person name="Tritt A."/>
            <person name="Lipzen A."/>
            <person name="He G."/>
            <person name="Yan M."/>
            <person name="Ng V."/>
            <person name="Cullen D."/>
            <person name="Martin F."/>
            <person name="Rosso M.-N."/>
            <person name="Henrissat B."/>
            <person name="Hibbett D."/>
            <person name="Martinez A.T."/>
            <person name="Grigoriev I.V."/>
        </authorList>
    </citation>
    <scope>NUCLEOTIDE SEQUENCE</scope>
    <source>
        <strain evidence="2">CIRM-BRFM 674</strain>
    </source>
</reference>
<dbReference type="InterPro" id="IPR000719">
    <property type="entry name" value="Prot_kinase_dom"/>
</dbReference>
<keyword evidence="3" id="KW-1185">Reference proteome</keyword>
<dbReference type="Proteomes" id="UP000807469">
    <property type="component" value="Unassembled WGS sequence"/>
</dbReference>